<dbReference type="Gene3D" id="3.20.20.370">
    <property type="entry name" value="Glycoside hydrolase/deacetylase"/>
    <property type="match status" value="1"/>
</dbReference>
<keyword evidence="2" id="KW-0732">Signal</keyword>
<keyword evidence="6" id="KW-1185">Reference proteome</keyword>
<dbReference type="SUPFAM" id="SSF88713">
    <property type="entry name" value="Glycoside hydrolase/deacetylase"/>
    <property type="match status" value="1"/>
</dbReference>
<evidence type="ECO:0000256" key="3">
    <source>
        <dbReference type="SAM" id="Phobius"/>
    </source>
</evidence>
<gene>
    <name evidence="5" type="ORF">NE663_00360</name>
</gene>
<dbReference type="Proteomes" id="UP001524435">
    <property type="component" value="Unassembled WGS sequence"/>
</dbReference>
<organism evidence="5 6">
    <name type="scientific">Massilicoli timonensis</name>
    <dbReference type="NCBI Taxonomy" id="2015901"/>
    <lineage>
        <taxon>Bacteria</taxon>
        <taxon>Bacillati</taxon>
        <taxon>Bacillota</taxon>
        <taxon>Erysipelotrichia</taxon>
        <taxon>Erysipelotrichales</taxon>
        <taxon>Erysipelotrichaceae</taxon>
        <taxon>Massilicoli</taxon>
    </lineage>
</organism>
<dbReference type="Pfam" id="PF01522">
    <property type="entry name" value="Polysacc_deac_1"/>
    <property type="match status" value="1"/>
</dbReference>
<accession>A0ABT1SI58</accession>
<sequence length="268" mass="32125">MKKRDRILIGCLLVLLLLVISIMWMSREKPLAEKTDRIAILGYHHLAEDGDKYREYLFDPWTATLSSFERQMRYLKENGYHTISLDELYEWYEGKRELDSKAVVITFDDSYYSTYELAKPILEKYGFEASTFVIGYSIPYDYEKWDPPSKAHIPYDLLQDDRTMRYYSHFYHLHRKIEGTYAVNVYSEKELIEDIKAAKEAVSTDYMAYPYGKYNDAVKAALRREKVKLAFSYHQYHKMKRSDDAYELPRFSINAYTPMFLFRWYLNQ</sequence>
<keyword evidence="3" id="KW-1133">Transmembrane helix</keyword>
<protein>
    <submittedName>
        <fullName evidence="5">Polysaccharide deacetylase family protein</fullName>
    </submittedName>
</protein>
<comment type="caution">
    <text evidence="5">The sequence shown here is derived from an EMBL/GenBank/DDBJ whole genome shotgun (WGS) entry which is preliminary data.</text>
</comment>
<dbReference type="PANTHER" id="PTHR34216">
    <property type="match status" value="1"/>
</dbReference>
<feature type="domain" description="NodB homology" evidence="4">
    <location>
        <begin position="101"/>
        <end position="268"/>
    </location>
</feature>
<evidence type="ECO:0000313" key="6">
    <source>
        <dbReference type="Proteomes" id="UP001524435"/>
    </source>
</evidence>
<dbReference type="RefSeq" id="WP_102267645.1">
    <property type="nucleotide sequence ID" value="NZ_JANGCH010000001.1"/>
</dbReference>
<evidence type="ECO:0000313" key="5">
    <source>
        <dbReference type="EMBL" id="MCQ5120713.1"/>
    </source>
</evidence>
<dbReference type="PROSITE" id="PS51677">
    <property type="entry name" value="NODB"/>
    <property type="match status" value="1"/>
</dbReference>
<evidence type="ECO:0000256" key="2">
    <source>
        <dbReference type="ARBA" id="ARBA00022729"/>
    </source>
</evidence>
<feature type="transmembrane region" description="Helical" evidence="3">
    <location>
        <begin position="7"/>
        <end position="25"/>
    </location>
</feature>
<comment type="subcellular location">
    <subcellularLocation>
        <location evidence="1">Secreted</location>
    </subcellularLocation>
</comment>
<evidence type="ECO:0000256" key="1">
    <source>
        <dbReference type="ARBA" id="ARBA00004613"/>
    </source>
</evidence>
<reference evidence="5 6" key="1">
    <citation type="submission" date="2022-06" db="EMBL/GenBank/DDBJ databases">
        <title>Isolation of gut microbiota from human fecal samples.</title>
        <authorList>
            <person name="Pamer E.G."/>
            <person name="Barat B."/>
            <person name="Waligurski E."/>
            <person name="Medina S."/>
            <person name="Paddock L."/>
            <person name="Mostad J."/>
        </authorList>
    </citation>
    <scope>NUCLEOTIDE SEQUENCE [LARGE SCALE GENOMIC DNA]</scope>
    <source>
        <strain evidence="5 6">DFI.6.1</strain>
    </source>
</reference>
<dbReference type="EMBL" id="JANGCH010000001">
    <property type="protein sequence ID" value="MCQ5120713.1"/>
    <property type="molecule type" value="Genomic_DNA"/>
</dbReference>
<keyword evidence="3" id="KW-0812">Transmembrane</keyword>
<evidence type="ECO:0000259" key="4">
    <source>
        <dbReference type="PROSITE" id="PS51677"/>
    </source>
</evidence>
<dbReference type="InterPro" id="IPR002509">
    <property type="entry name" value="NODB_dom"/>
</dbReference>
<name>A0ABT1SI58_9FIRM</name>
<dbReference type="PANTHER" id="PTHR34216:SF3">
    <property type="entry name" value="POLY-BETA-1,6-N-ACETYL-D-GLUCOSAMINE N-DEACETYLASE"/>
    <property type="match status" value="1"/>
</dbReference>
<dbReference type="InterPro" id="IPR051398">
    <property type="entry name" value="Polysacch_Deacetylase"/>
</dbReference>
<keyword evidence="3" id="KW-0472">Membrane</keyword>
<proteinExistence type="predicted"/>
<dbReference type="InterPro" id="IPR011330">
    <property type="entry name" value="Glyco_hydro/deAcase_b/a-brl"/>
</dbReference>